<dbReference type="Gene3D" id="1.10.287.1490">
    <property type="match status" value="1"/>
</dbReference>
<evidence type="ECO:0000259" key="3">
    <source>
        <dbReference type="Pfam" id="PF16330"/>
    </source>
</evidence>
<dbReference type="AlphaFoldDB" id="A0A5D0MS15"/>
<accession>A0A5D0MS15</accession>
<sequence length="1178" mass="137857">MGVKLEKESIYLDSLVIVGFNLYPKCIIHFDKTFTSLFGKNGVGKTTLLDAIQTGLIANQQYTKFNVTTQKDDRSLGDYMLGSAGYIFFNINSFQQYYAGKAAESSKGLSFGIRLIKNPDTKVDIKPIALENVTVTPDDFFEGNRLIENLAQLNKHLLSKYPELEFQNFQTVTEYHQYLYNRGVLAINISSKISEFSTLYRSISTGILRQGKKMIKDVLSSTDSSPKKLIQSLTKSIRQRSEVVRKIERIKTIRDEVYALEEAANQYHDNCVKYYSDQLNKSISRLESMKTKLSKNDETIENYNRKLEKINTSIEEKNARLQDTEDQLEKLLQNISDFERSYAAFEEYTELLETTVENESRLKDLTGTIRQMEKNISEKKQHFDEMSESKNSAEKDKIRIEGELKALSDNYENYNNFIKYLNNFTSYTKDKISTVTDFEKMLDHWNQISRDIESLPFLKKEYKNLTEKLSIRNKAVSIKNRLSSDISFESKEELKTVAKKLESELYNLKKEVEEKEHIVENISKEINELLKGKIVLPEALKNFNGQFLYKKFDNIPVEESEKLESLLGDMKYAAIVSDSKDIYDYANGDDKLFFISGDIDTDKYSVEKLQNGYLIYDSKEPSVKRYEPAPKYPIIGEKSRKARVEALRQKIKDTKNAIEENNRRMQTVSTLLKDIYELDHIFEYLYLKNLTNEVDDLKKQIEYIEEKSFVFNKVKNDFQQILRLKYYYGRSDYKEDYEKAKKELTETKKHIKNLDKDYSELKSNIKELEYLLSKEKDKFHETEMIYNKNVTIKERLEDEYPRDILLGKVDFSEIEILRKEKIRMSEVKNSYSKEIDRLKDERRDIQSEQKRLVDEITRLRDDIEVYEEKISQFKDVSFKLTGEELSPKTFDISDAAFYESRGIFEKELATFLHKYEKDMPNTSNILDKFNETVVKVFPNFQSLTKLQEDLERLNVQLLQIEDEIKSVIGNFKSGIEENIFRVKRTLRKLNSDLENVHFGKIRQINLRVEERPAYHKLQHIHQSDSIMSLLESEDVDFDAFIKDLGRSLGYSRSQVNEDDVLDYRNYFDIEIDLFDNSGNRRNKGLSNGENLGTNIVIVLSMLTRFSEESLRNKMLPIVLDEADRLDVDSINTLFEIAENWGLQLIVALPNIPNFNRGMHYHLIASENGVVMPHIRFEG</sequence>
<dbReference type="InterPro" id="IPR007406">
    <property type="entry name" value="MukB_N_dom"/>
</dbReference>
<organism evidence="4 5">
    <name type="scientific">Flexistipes sinusarabici</name>
    <dbReference type="NCBI Taxonomy" id="2352"/>
    <lineage>
        <taxon>Bacteria</taxon>
        <taxon>Pseudomonadati</taxon>
        <taxon>Deferribacterota</taxon>
        <taxon>Deferribacteres</taxon>
        <taxon>Deferribacterales</taxon>
        <taxon>Flexistipitaceae</taxon>
        <taxon>Flexistipes</taxon>
    </lineage>
</organism>
<dbReference type="InterPro" id="IPR032520">
    <property type="entry name" value="MukB_hinge"/>
</dbReference>
<dbReference type="Gene3D" id="3.30.70.3500">
    <property type="entry name" value="MukB, hinge domain"/>
    <property type="match status" value="1"/>
</dbReference>
<dbReference type="PANTHER" id="PTHR32114:SF2">
    <property type="entry name" value="ABC TRANSPORTER ABCH.3"/>
    <property type="match status" value="1"/>
</dbReference>
<feature type="coiled-coil region" evidence="1">
    <location>
        <begin position="943"/>
        <end position="970"/>
    </location>
</feature>
<proteinExistence type="predicted"/>
<dbReference type="GO" id="GO:0003677">
    <property type="term" value="F:DNA binding"/>
    <property type="evidence" value="ECO:0007669"/>
    <property type="project" value="InterPro"/>
</dbReference>
<feature type="domain" description="MukB hinge" evidence="3">
    <location>
        <begin position="511"/>
        <end position="666"/>
    </location>
</feature>
<dbReference type="GO" id="GO:0007059">
    <property type="term" value="P:chromosome segregation"/>
    <property type="evidence" value="ECO:0007669"/>
    <property type="project" value="InterPro"/>
</dbReference>
<dbReference type="Pfam" id="PF04310">
    <property type="entry name" value="MukB"/>
    <property type="match status" value="1"/>
</dbReference>
<feature type="coiled-coil region" evidence="1">
    <location>
        <begin position="641"/>
        <end position="778"/>
    </location>
</feature>
<gene>
    <name evidence="4" type="ORF">FXF49_04430</name>
</gene>
<keyword evidence="1" id="KW-0175">Coiled coil</keyword>
<dbReference type="GO" id="GO:0005524">
    <property type="term" value="F:ATP binding"/>
    <property type="evidence" value="ECO:0007669"/>
    <property type="project" value="InterPro"/>
</dbReference>
<dbReference type="InterPro" id="IPR027417">
    <property type="entry name" value="P-loop_NTPase"/>
</dbReference>
<feature type="coiled-coil region" evidence="1">
    <location>
        <begin position="276"/>
        <end position="410"/>
    </location>
</feature>
<dbReference type="RefSeq" id="WP_303700696.1">
    <property type="nucleotide sequence ID" value="NZ_VSIV01000100.1"/>
</dbReference>
<dbReference type="Pfam" id="PF13558">
    <property type="entry name" value="SbcC_Walker_B"/>
    <property type="match status" value="1"/>
</dbReference>
<reference evidence="4 5" key="1">
    <citation type="submission" date="2019-08" db="EMBL/GenBank/DDBJ databases">
        <title>Genomic characterization of a novel candidate phylum (ARYD3) from a high temperature, high salinity tertiary oil reservoir in north central Oklahoma, USA.</title>
        <authorList>
            <person name="Youssef N.H."/>
            <person name="Yadav A."/>
            <person name="Elshahed M.S."/>
        </authorList>
    </citation>
    <scope>NUCLEOTIDE SEQUENCE [LARGE SCALE GENOMIC DNA]</scope>
    <source>
        <strain evidence="4">ARYD1</strain>
    </source>
</reference>
<feature type="coiled-coil region" evidence="1">
    <location>
        <begin position="491"/>
        <end position="525"/>
    </location>
</feature>
<comment type="caution">
    <text evidence="4">The sequence shown here is derived from an EMBL/GenBank/DDBJ whole genome shotgun (WGS) entry which is preliminary data.</text>
</comment>
<dbReference type="EMBL" id="VSIV01000100">
    <property type="protein sequence ID" value="TYB33809.1"/>
    <property type="molecule type" value="Genomic_DNA"/>
</dbReference>
<evidence type="ECO:0000313" key="4">
    <source>
        <dbReference type="EMBL" id="TYB33809.1"/>
    </source>
</evidence>
<name>A0A5D0MS15_FLESI</name>
<evidence type="ECO:0000256" key="1">
    <source>
        <dbReference type="SAM" id="Coils"/>
    </source>
</evidence>
<evidence type="ECO:0000259" key="2">
    <source>
        <dbReference type="Pfam" id="PF04310"/>
    </source>
</evidence>
<dbReference type="GO" id="GO:0030261">
    <property type="term" value="P:chromosome condensation"/>
    <property type="evidence" value="ECO:0007669"/>
    <property type="project" value="InterPro"/>
</dbReference>
<dbReference type="SUPFAM" id="SSF52540">
    <property type="entry name" value="P-loop containing nucleoside triphosphate hydrolases"/>
    <property type="match status" value="2"/>
</dbReference>
<dbReference type="Gene3D" id="3.40.1140.10">
    <property type="match status" value="2"/>
</dbReference>
<protein>
    <submittedName>
        <fullName evidence="4">Uncharacterized protein</fullName>
    </submittedName>
</protein>
<dbReference type="Proteomes" id="UP000323337">
    <property type="component" value="Unassembled WGS sequence"/>
</dbReference>
<feature type="domain" description="MukB N-terminal" evidence="2">
    <location>
        <begin position="13"/>
        <end position="207"/>
    </location>
</feature>
<feature type="coiled-coil region" evidence="1">
    <location>
        <begin position="821"/>
        <end position="876"/>
    </location>
</feature>
<dbReference type="InterPro" id="IPR042501">
    <property type="entry name" value="MukB_hinge_sf"/>
</dbReference>
<dbReference type="PANTHER" id="PTHR32114">
    <property type="entry name" value="ABC TRANSPORTER ABCH.3"/>
    <property type="match status" value="1"/>
</dbReference>
<dbReference type="Pfam" id="PF16330">
    <property type="entry name" value="MukB_hinge"/>
    <property type="match status" value="1"/>
</dbReference>
<evidence type="ECO:0000313" key="5">
    <source>
        <dbReference type="Proteomes" id="UP000323337"/>
    </source>
</evidence>
<dbReference type="Gene3D" id="1.20.5.420">
    <property type="entry name" value="Immunoglobulin FC, subunit C"/>
    <property type="match status" value="1"/>
</dbReference>
<dbReference type="GO" id="GO:0009295">
    <property type="term" value="C:nucleoid"/>
    <property type="evidence" value="ECO:0007669"/>
    <property type="project" value="InterPro"/>
</dbReference>